<dbReference type="CDD" id="cd02696">
    <property type="entry name" value="MurNAc-LAA"/>
    <property type="match status" value="1"/>
</dbReference>
<protein>
    <submittedName>
        <fullName evidence="4">N-acetylmuramoyl-L-alanine amidase</fullName>
    </submittedName>
</protein>
<accession>A0A415K0W1</accession>
<dbReference type="SUPFAM" id="SSF53187">
    <property type="entry name" value="Zn-dependent exopeptidases"/>
    <property type="match status" value="1"/>
</dbReference>
<dbReference type="Pfam" id="PF01520">
    <property type="entry name" value="Amidase_3"/>
    <property type="match status" value="1"/>
</dbReference>
<keyword evidence="1" id="KW-0378">Hydrolase</keyword>
<dbReference type="SMART" id="SM00646">
    <property type="entry name" value="Ami_3"/>
    <property type="match status" value="1"/>
</dbReference>
<comment type="caution">
    <text evidence="4">The sequence shown here is derived from an EMBL/GenBank/DDBJ whole genome shotgun (WGS) entry which is preliminary data.</text>
</comment>
<dbReference type="RefSeq" id="WP_118369510.1">
    <property type="nucleotide sequence ID" value="NZ_QRON01000002.1"/>
</dbReference>
<dbReference type="InterPro" id="IPR050695">
    <property type="entry name" value="N-acetylmuramoyl_amidase_3"/>
</dbReference>
<evidence type="ECO:0000313" key="4">
    <source>
        <dbReference type="EMBL" id="RHL29858.1"/>
    </source>
</evidence>
<evidence type="ECO:0000313" key="5">
    <source>
        <dbReference type="Proteomes" id="UP000283297"/>
    </source>
</evidence>
<dbReference type="GO" id="GO:0008745">
    <property type="term" value="F:N-acetylmuramoyl-L-alanine amidase activity"/>
    <property type="evidence" value="ECO:0007669"/>
    <property type="project" value="InterPro"/>
</dbReference>
<dbReference type="AlphaFoldDB" id="A0A415K0W1"/>
<keyword evidence="2" id="KW-1133">Transmembrane helix</keyword>
<feature type="domain" description="MurNAc-LAA" evidence="3">
    <location>
        <begin position="112"/>
        <end position="247"/>
    </location>
</feature>
<dbReference type="PANTHER" id="PTHR30404">
    <property type="entry name" value="N-ACETYLMURAMOYL-L-ALANINE AMIDASE"/>
    <property type="match status" value="1"/>
</dbReference>
<dbReference type="Proteomes" id="UP000283297">
    <property type="component" value="Unassembled WGS sequence"/>
</dbReference>
<dbReference type="GO" id="GO:0009253">
    <property type="term" value="P:peptidoglycan catabolic process"/>
    <property type="evidence" value="ECO:0007669"/>
    <property type="project" value="InterPro"/>
</dbReference>
<dbReference type="Pfam" id="PF21540">
    <property type="entry name" value="Choline_bind_4"/>
    <property type="match status" value="12"/>
</dbReference>
<feature type="transmembrane region" description="Helical" evidence="2">
    <location>
        <begin position="9"/>
        <end position="27"/>
    </location>
</feature>
<dbReference type="EMBL" id="QRON01000002">
    <property type="protein sequence ID" value="RHL29858.1"/>
    <property type="molecule type" value="Genomic_DNA"/>
</dbReference>
<dbReference type="Gene3D" id="3.40.630.40">
    <property type="entry name" value="Zn-dependent exopeptidases"/>
    <property type="match status" value="1"/>
</dbReference>
<evidence type="ECO:0000256" key="2">
    <source>
        <dbReference type="SAM" id="Phobius"/>
    </source>
</evidence>
<reference evidence="4 5" key="1">
    <citation type="submission" date="2018-08" db="EMBL/GenBank/DDBJ databases">
        <title>A genome reference for cultivated species of the human gut microbiota.</title>
        <authorList>
            <person name="Zou Y."/>
            <person name="Xue W."/>
            <person name="Luo G."/>
        </authorList>
    </citation>
    <scope>NUCLEOTIDE SEQUENCE [LARGE SCALE GENOMIC DNA]</scope>
    <source>
        <strain evidence="4 5">AF38-24</strain>
    </source>
</reference>
<proteinExistence type="predicted"/>
<dbReference type="InterPro" id="IPR048713">
    <property type="entry name" value="Choline_bind_rpt"/>
</dbReference>
<sequence>MLKKFYSKICVVVLMIALIYGFIPYWVNDTEEVQAASFPDYVIVLDAGHDATHAGAQSAGYHEEALTYKIASYCRQELEKFPGVKVYMVRESYACPNGGSSVTSKECNSKRVEFSKNVNADLYISFHLNSAGSSARGVSVYYPNSNYKPNIGTQGGILAADILGRLKALGIKQNGRGTLIRNSEDNSRYPDGSLADYLAVIKGNKKNNIPAVLIEHCFISNASDRSNFLSSESKIKSLGVADANGIADYLGINSNSLRQYSDGNWYLYRNGNVDRSYNGLSYHAGNWWYVKNGKIDFSYESLELYRGTWIYIKNGMYQQKFNGIVQNNVGYWYVRNGNVDFNYSGTTQCNNSQTYNGKTYNYSGWYYFKKGKFISNKNTLVYINNNWWYVHNGKIDFSANTLVQNSVGWWYIKGGRVDFTYNGIARYGIGDWYVHNGLVDFKFNGLYRVSNLSQTLPSGEKIIFDGWYSFTSGKVDKAYTDVVYDGKEWKSESESTVNSTYTGLADNAGTTWFVQNGKIDSDYTGLVNDKNNNIWYIENGRVFTETDVKELNCKEYDLNTGSSNVVNGVYYISGGKVNKSFSGIAENKKALWYFNNGSVDKTVEKLIYHNNIWYYFVAGKCDKSFNGMAQNNIGYWYINDGQVDFSYSGTTPCYNSQNYNGKTYDYAGWYCFRKGKLNTSVDELQMINGSWWYVHNGVIDFKENTLVQNNVGWWYVHNGLVDFSFNGIAKNQSGDWYIKNGKVDFSANGLVQSIGKHQMYPDNVSGENITFDGWYYVEGGKVRYGKELLRQNCVGWWYIGKDGKVDFSKNTLMRNNVGLWYVHNGLVDFSYNGSYVYNGKTYTIKNGKAQ</sequence>
<keyword evidence="2" id="KW-0812">Transmembrane</keyword>
<dbReference type="InterPro" id="IPR002508">
    <property type="entry name" value="MurNAc-LAA_cat"/>
</dbReference>
<name>A0A415K0W1_9FIRM</name>
<evidence type="ECO:0000256" key="1">
    <source>
        <dbReference type="ARBA" id="ARBA00022801"/>
    </source>
</evidence>
<dbReference type="GO" id="GO:0030288">
    <property type="term" value="C:outer membrane-bounded periplasmic space"/>
    <property type="evidence" value="ECO:0007669"/>
    <property type="project" value="TreeGrafter"/>
</dbReference>
<gene>
    <name evidence="4" type="ORF">DW028_04340</name>
</gene>
<organism evidence="4 5">
    <name type="scientific">Agathobacter rectalis</name>
    <dbReference type="NCBI Taxonomy" id="39491"/>
    <lineage>
        <taxon>Bacteria</taxon>
        <taxon>Bacillati</taxon>
        <taxon>Bacillota</taxon>
        <taxon>Clostridia</taxon>
        <taxon>Lachnospirales</taxon>
        <taxon>Lachnospiraceae</taxon>
        <taxon>Agathobacter</taxon>
    </lineage>
</organism>
<evidence type="ECO:0000259" key="3">
    <source>
        <dbReference type="SMART" id="SM00646"/>
    </source>
</evidence>
<keyword evidence="2" id="KW-0472">Membrane</keyword>
<dbReference type="PANTHER" id="PTHR30404:SF0">
    <property type="entry name" value="N-ACETYLMURAMOYL-L-ALANINE AMIDASE AMIC"/>
    <property type="match status" value="1"/>
</dbReference>